<evidence type="ECO:0000313" key="2">
    <source>
        <dbReference type="Proteomes" id="UP001597237"/>
    </source>
</evidence>
<proteinExistence type="predicted"/>
<name>A0ABW4N7D6_9CAUL</name>
<dbReference type="RefSeq" id="WP_377283360.1">
    <property type="nucleotide sequence ID" value="NZ_JBHRSI010000009.1"/>
</dbReference>
<sequence length="71" mass="7951">MNVVISEVQAMLVEALKACADEETHVGLLVNSDINIYSDTHATGSSTFNSFRLAVMIADYFTRLEQQQRTR</sequence>
<keyword evidence="2" id="KW-1185">Reference proteome</keyword>
<dbReference type="Proteomes" id="UP001597237">
    <property type="component" value="Unassembled WGS sequence"/>
</dbReference>
<accession>A0ABW4N7D6</accession>
<evidence type="ECO:0000313" key="1">
    <source>
        <dbReference type="EMBL" id="MFD1785781.1"/>
    </source>
</evidence>
<gene>
    <name evidence="1" type="ORF">ACFSC0_20480</name>
</gene>
<comment type="caution">
    <text evidence="1">The sequence shown here is derived from an EMBL/GenBank/DDBJ whole genome shotgun (WGS) entry which is preliminary data.</text>
</comment>
<dbReference type="EMBL" id="JBHUEY010000012">
    <property type="protein sequence ID" value="MFD1785781.1"/>
    <property type="molecule type" value="Genomic_DNA"/>
</dbReference>
<reference evidence="2" key="1">
    <citation type="journal article" date="2019" name="Int. J. Syst. Evol. Microbiol.">
        <title>The Global Catalogue of Microorganisms (GCM) 10K type strain sequencing project: providing services to taxonomists for standard genome sequencing and annotation.</title>
        <authorList>
            <consortium name="The Broad Institute Genomics Platform"/>
            <consortium name="The Broad Institute Genome Sequencing Center for Infectious Disease"/>
            <person name="Wu L."/>
            <person name="Ma J."/>
        </authorList>
    </citation>
    <scope>NUCLEOTIDE SEQUENCE [LARGE SCALE GENOMIC DNA]</scope>
    <source>
        <strain evidence="2">DFY28</strain>
    </source>
</reference>
<organism evidence="1 2">
    <name type="scientific">Phenylobacterium terrae</name>
    <dbReference type="NCBI Taxonomy" id="2665495"/>
    <lineage>
        <taxon>Bacteria</taxon>
        <taxon>Pseudomonadati</taxon>
        <taxon>Pseudomonadota</taxon>
        <taxon>Alphaproteobacteria</taxon>
        <taxon>Caulobacterales</taxon>
        <taxon>Caulobacteraceae</taxon>
        <taxon>Phenylobacterium</taxon>
    </lineage>
</organism>
<protein>
    <submittedName>
        <fullName evidence="1">Uncharacterized protein</fullName>
    </submittedName>
</protein>